<evidence type="ECO:0000313" key="4">
    <source>
        <dbReference type="Proteomes" id="UP000095284"/>
    </source>
</evidence>
<dbReference type="GO" id="GO:0005634">
    <property type="term" value="C:nucleus"/>
    <property type="evidence" value="ECO:0007669"/>
    <property type="project" value="TreeGrafter"/>
</dbReference>
<dbReference type="SMART" id="SM00166">
    <property type="entry name" value="UBX"/>
    <property type="match status" value="1"/>
</dbReference>
<dbReference type="PANTHER" id="PTHR23333:SF20">
    <property type="entry name" value="NSFL1 COFACTOR P47"/>
    <property type="match status" value="1"/>
</dbReference>
<dbReference type="Gene3D" id="3.10.20.90">
    <property type="entry name" value="Phosphatidylinositol 3-kinase Catalytic Subunit, Chain A, domain 1"/>
    <property type="match status" value="1"/>
</dbReference>
<dbReference type="Pfam" id="PF00789">
    <property type="entry name" value="UBX"/>
    <property type="match status" value="1"/>
</dbReference>
<dbReference type="SUPFAM" id="SSF102848">
    <property type="entry name" value="NSFL1 (p97 ATPase) cofactor p47, SEP domain"/>
    <property type="match status" value="1"/>
</dbReference>
<dbReference type="WBParaSite" id="BXY_0736700.1">
    <property type="protein sequence ID" value="BXY_0736700.1"/>
    <property type="gene ID" value="BXY_0736700"/>
</dbReference>
<dbReference type="GO" id="GO:0007030">
    <property type="term" value="P:Golgi organization"/>
    <property type="evidence" value="ECO:0007669"/>
    <property type="project" value="TreeGrafter"/>
</dbReference>
<evidence type="ECO:0000256" key="1">
    <source>
        <dbReference type="SAM" id="MobiDB-lite"/>
    </source>
</evidence>
<proteinExistence type="predicted"/>
<evidence type="ECO:0000313" key="5">
    <source>
        <dbReference type="WBParaSite" id="BXY_0736700.1"/>
    </source>
</evidence>
<name>A0A1I7S2Y7_BURXY</name>
<dbReference type="PROSITE" id="PS50033">
    <property type="entry name" value="UBX"/>
    <property type="match status" value="1"/>
</dbReference>
<dbReference type="Pfam" id="PF08059">
    <property type="entry name" value="SEP"/>
    <property type="match status" value="1"/>
</dbReference>
<protein>
    <submittedName>
        <fullName evidence="5">SEP domain-containing protein</fullName>
    </submittedName>
</protein>
<dbReference type="InterPro" id="IPR036241">
    <property type="entry name" value="NSFL1C_SEP_dom_sf"/>
</dbReference>
<accession>A0A1I7S2Y7</accession>
<dbReference type="InterPro" id="IPR012989">
    <property type="entry name" value="SEP_domain"/>
</dbReference>
<sequence length="320" mass="35368">MRKNFAKYRISIALSVYTCLTMAKNIRTLGELNGDKQESGHSSDEDEGRQGFFVGGSERSGQQVLGPNGGDDIADRVFKSAQRHGAESLSSEEVDRFRDGAVDTEGVRLGGHGQSSLTAQSNNVERVHVIFWQDGFSVDDGPLRTFADPASLEFIKALDRGQIPSELQQKHRYKQIDLHLERRATPYVKPKAKPFSSTGVRLGAVVPAIVGEQPVITTEKNPDESKKLLEEAQNNVGLKEGEPTGRIQVRQPNGERLIGTFNPSHTVEDVRSFIVTALPDWSFHPFQLFTTFPNKLIDDESKTVKETDILNAVVVIKPVS</sequence>
<feature type="domain" description="UBX" evidence="2">
    <location>
        <begin position="240"/>
        <end position="317"/>
    </location>
</feature>
<evidence type="ECO:0000259" key="2">
    <source>
        <dbReference type="PROSITE" id="PS50033"/>
    </source>
</evidence>
<dbReference type="SMART" id="SM00553">
    <property type="entry name" value="SEP"/>
    <property type="match status" value="1"/>
</dbReference>
<dbReference type="InterPro" id="IPR001012">
    <property type="entry name" value="UBX_dom"/>
</dbReference>
<dbReference type="PROSITE" id="PS51399">
    <property type="entry name" value="SEP"/>
    <property type="match status" value="1"/>
</dbReference>
<dbReference type="GO" id="GO:0043130">
    <property type="term" value="F:ubiquitin binding"/>
    <property type="evidence" value="ECO:0007669"/>
    <property type="project" value="TreeGrafter"/>
</dbReference>
<dbReference type="SUPFAM" id="SSF54236">
    <property type="entry name" value="Ubiquitin-like"/>
    <property type="match status" value="1"/>
</dbReference>
<dbReference type="PANTHER" id="PTHR23333">
    <property type="entry name" value="UBX DOMAIN CONTAINING PROTEIN"/>
    <property type="match status" value="1"/>
</dbReference>
<feature type="compositionally biased region" description="Basic and acidic residues" evidence="1">
    <location>
        <begin position="33"/>
        <end position="43"/>
    </location>
</feature>
<dbReference type="GO" id="GO:0031468">
    <property type="term" value="P:nuclear membrane reassembly"/>
    <property type="evidence" value="ECO:0007669"/>
    <property type="project" value="TreeGrafter"/>
</dbReference>
<reference evidence="5" key="1">
    <citation type="submission" date="2016-11" db="UniProtKB">
        <authorList>
            <consortium name="WormBaseParasite"/>
        </authorList>
    </citation>
    <scope>IDENTIFICATION</scope>
</reference>
<dbReference type="Proteomes" id="UP000095284">
    <property type="component" value="Unplaced"/>
</dbReference>
<dbReference type="AlphaFoldDB" id="A0A1I7S2Y7"/>
<feature type="region of interest" description="Disordered" evidence="1">
    <location>
        <begin position="32"/>
        <end position="69"/>
    </location>
</feature>
<dbReference type="eggNOG" id="KOG2086">
    <property type="taxonomic scope" value="Eukaryota"/>
</dbReference>
<dbReference type="GO" id="GO:0005829">
    <property type="term" value="C:cytosol"/>
    <property type="evidence" value="ECO:0007669"/>
    <property type="project" value="TreeGrafter"/>
</dbReference>
<evidence type="ECO:0000259" key="3">
    <source>
        <dbReference type="PROSITE" id="PS51399"/>
    </source>
</evidence>
<dbReference type="GO" id="GO:0061025">
    <property type="term" value="P:membrane fusion"/>
    <property type="evidence" value="ECO:0007669"/>
    <property type="project" value="TreeGrafter"/>
</dbReference>
<dbReference type="CDD" id="cd01770">
    <property type="entry name" value="UBX_UBXN2"/>
    <property type="match status" value="1"/>
</dbReference>
<dbReference type="GO" id="GO:0043161">
    <property type="term" value="P:proteasome-mediated ubiquitin-dependent protein catabolic process"/>
    <property type="evidence" value="ECO:0007669"/>
    <property type="project" value="TreeGrafter"/>
</dbReference>
<dbReference type="Gene3D" id="3.30.420.210">
    <property type="entry name" value="SEP domain"/>
    <property type="match status" value="1"/>
</dbReference>
<feature type="domain" description="SEP" evidence="3">
    <location>
        <begin position="124"/>
        <end position="189"/>
    </location>
</feature>
<dbReference type="GO" id="GO:0000045">
    <property type="term" value="P:autophagosome assembly"/>
    <property type="evidence" value="ECO:0007669"/>
    <property type="project" value="TreeGrafter"/>
</dbReference>
<dbReference type="InterPro" id="IPR029071">
    <property type="entry name" value="Ubiquitin-like_domsf"/>
</dbReference>
<organism evidence="4 5">
    <name type="scientific">Bursaphelenchus xylophilus</name>
    <name type="common">Pinewood nematode worm</name>
    <name type="synonym">Aphelenchoides xylophilus</name>
    <dbReference type="NCBI Taxonomy" id="6326"/>
    <lineage>
        <taxon>Eukaryota</taxon>
        <taxon>Metazoa</taxon>
        <taxon>Ecdysozoa</taxon>
        <taxon>Nematoda</taxon>
        <taxon>Chromadorea</taxon>
        <taxon>Rhabditida</taxon>
        <taxon>Tylenchina</taxon>
        <taxon>Tylenchomorpha</taxon>
        <taxon>Aphelenchoidea</taxon>
        <taxon>Aphelenchoididae</taxon>
        <taxon>Bursaphelenchus</taxon>
    </lineage>
</organism>